<evidence type="ECO:0000313" key="2">
    <source>
        <dbReference type="Proteomes" id="UP001186974"/>
    </source>
</evidence>
<accession>A0ACC3DGX6</accession>
<organism evidence="1 2">
    <name type="scientific">Coniosporium uncinatum</name>
    <dbReference type="NCBI Taxonomy" id="93489"/>
    <lineage>
        <taxon>Eukaryota</taxon>
        <taxon>Fungi</taxon>
        <taxon>Dikarya</taxon>
        <taxon>Ascomycota</taxon>
        <taxon>Pezizomycotina</taxon>
        <taxon>Dothideomycetes</taxon>
        <taxon>Dothideomycetes incertae sedis</taxon>
        <taxon>Coniosporium</taxon>
    </lineage>
</organism>
<reference evidence="1" key="1">
    <citation type="submission" date="2024-09" db="EMBL/GenBank/DDBJ databases">
        <title>Black Yeasts Isolated from many extreme environments.</title>
        <authorList>
            <person name="Coleine C."/>
            <person name="Stajich J.E."/>
            <person name="Selbmann L."/>
        </authorList>
    </citation>
    <scope>NUCLEOTIDE SEQUENCE</scope>
    <source>
        <strain evidence="1">CCFEE 5737</strain>
    </source>
</reference>
<sequence length="302" mass="32699">MSMPSIPPRPARSQNHGNMDIPRIPPRPNRQKDRSVSPNHDRFALSPFNDHIHQHGPSHPPNSNLAVEPPRRPSSVALPSIGDEGNEYANLDNYDKAEKPTQADDSPTQTKNVSEHLPMHAPKASLPVSSAKARIATVTRTDSDFAAQAGIGKTRRESEGASGLQQPSRTSSSSGTRPQSLYKEEPEREQGIPGIGLQVPLLAMAGDVQAPSPSPFQQAPSSGIGFHNNVGSASAQGLRHHSRTKSGREVFTCPPGSYGLHGHGSAPKDSFERAWYEKHPSEAAREEQGHYGPAVPMDRKEW</sequence>
<feature type="non-terminal residue" evidence="1">
    <location>
        <position position="302"/>
    </location>
</feature>
<name>A0ACC3DGX6_9PEZI</name>
<keyword evidence="2" id="KW-1185">Reference proteome</keyword>
<proteinExistence type="predicted"/>
<dbReference type="Proteomes" id="UP001186974">
    <property type="component" value="Unassembled WGS sequence"/>
</dbReference>
<gene>
    <name evidence="1" type="ORF">LTS18_014566</name>
</gene>
<comment type="caution">
    <text evidence="1">The sequence shown here is derived from an EMBL/GenBank/DDBJ whole genome shotgun (WGS) entry which is preliminary data.</text>
</comment>
<protein>
    <submittedName>
        <fullName evidence="1">Uncharacterized protein</fullName>
    </submittedName>
</protein>
<dbReference type="EMBL" id="JAWDJW010004689">
    <property type="protein sequence ID" value="KAK3072788.1"/>
    <property type="molecule type" value="Genomic_DNA"/>
</dbReference>
<evidence type="ECO:0000313" key="1">
    <source>
        <dbReference type="EMBL" id="KAK3072788.1"/>
    </source>
</evidence>